<gene>
    <name evidence="2" type="ORF">HMPREF9451_00495</name>
</gene>
<dbReference type="eggNOG" id="COG0373">
    <property type="taxonomic scope" value="Bacteria"/>
</dbReference>
<dbReference type="GO" id="GO:0019353">
    <property type="term" value="P:protoporphyrinogen IX biosynthetic process from glutamate"/>
    <property type="evidence" value="ECO:0007669"/>
    <property type="project" value="TreeGrafter"/>
</dbReference>
<dbReference type="Gene3D" id="3.30.460.30">
    <property type="entry name" value="Glutamyl-tRNA reductase, N-terminal domain"/>
    <property type="match status" value="1"/>
</dbReference>
<protein>
    <recommendedName>
        <fullName evidence="1">Glutamyl-tRNA reductase N-terminal domain-containing protein</fullName>
    </recommendedName>
</protein>
<evidence type="ECO:0000313" key="3">
    <source>
        <dbReference type="Proteomes" id="UP000006069"/>
    </source>
</evidence>
<dbReference type="SUPFAM" id="SSF69742">
    <property type="entry name" value="Glutamyl tRNA-reductase catalytic, N-terminal domain"/>
    <property type="match status" value="1"/>
</dbReference>
<dbReference type="GO" id="GO:0008883">
    <property type="term" value="F:glutamyl-tRNA reductase activity"/>
    <property type="evidence" value="ECO:0007669"/>
    <property type="project" value="InterPro"/>
</dbReference>
<evidence type="ECO:0000259" key="1">
    <source>
        <dbReference type="Pfam" id="PF05201"/>
    </source>
</evidence>
<sequence length="321" mass="34430">MELVLAGIERASAPRDVWRAASEMRPASMLDVCAAAPDIAEAMVIFDGGRFEAYVVMHGGFDSFEVLADMVASCIGCASSQVVGCLYAAEGFDAALHALHVASGYDTFCATDSSPVEAMRAAYAASVVHGVSGACIKRLVASAVKFGTCSAGLDEQALAQHRAVSALDLAQFVFDDLPKRVVFAVGENRTGEAVCERLEACGATVVRTAARDGTWREGLARADVVLFCDDQEACVFSRTEAKSMRRARRGRMSVVFDLTERGCVDTGCVGFDDIFVYTLADLQGIDGGEDAVRAPSETSVMQHAREEAHEYMRWFDERQSG</sequence>
<dbReference type="InterPro" id="IPR015895">
    <property type="entry name" value="4pyrrol_synth_GluRdtase_N"/>
</dbReference>
<reference evidence="2 3" key="1">
    <citation type="submission" date="2012-08" db="EMBL/GenBank/DDBJ databases">
        <title>The Genome Sequence of Slackia piriformis YIT 12062.</title>
        <authorList>
            <consortium name="The Broad Institute Genome Sequencing Platform"/>
            <person name="Earl A."/>
            <person name="Ward D."/>
            <person name="Feldgarden M."/>
            <person name="Gevers D."/>
            <person name="Morotomi M."/>
            <person name="Walker B."/>
            <person name="Young S.K."/>
            <person name="Zeng Q."/>
            <person name="Gargeya S."/>
            <person name="Fitzgerald M."/>
            <person name="Haas B."/>
            <person name="Abouelleil A."/>
            <person name="Alvarado L."/>
            <person name="Arachchi H.M."/>
            <person name="Berlin A.M."/>
            <person name="Chapman S.B."/>
            <person name="Goldberg J."/>
            <person name="Griggs A."/>
            <person name="Gujja S."/>
            <person name="Hansen M."/>
            <person name="Howarth C."/>
            <person name="Imamovic A."/>
            <person name="Larimer J."/>
            <person name="McCowen C."/>
            <person name="Montmayeur A."/>
            <person name="Murphy C."/>
            <person name="Neiman D."/>
            <person name="Pearson M."/>
            <person name="Priest M."/>
            <person name="Roberts A."/>
            <person name="Saif S."/>
            <person name="Shea T."/>
            <person name="Sisk P."/>
            <person name="Sykes S."/>
            <person name="Wortman J."/>
            <person name="Nusbaum C."/>
            <person name="Birren B."/>
        </authorList>
    </citation>
    <scope>NUCLEOTIDE SEQUENCE [LARGE SCALE GENOMIC DNA]</scope>
    <source>
        <strain evidence="2 3">YIT 12062</strain>
    </source>
</reference>
<dbReference type="EMBL" id="ADMD01000002">
    <property type="protein sequence ID" value="EJZ84186.1"/>
    <property type="molecule type" value="Genomic_DNA"/>
</dbReference>
<dbReference type="InParanoid" id="K0YL17"/>
<dbReference type="Proteomes" id="UP000006069">
    <property type="component" value="Unassembled WGS sequence"/>
</dbReference>
<name>K0YL17_9ACTN</name>
<dbReference type="InterPro" id="IPR036343">
    <property type="entry name" value="GluRdtase_N_sf"/>
</dbReference>
<dbReference type="RefSeq" id="WP_009138724.1">
    <property type="nucleotide sequence ID" value="NZ_JH815198.1"/>
</dbReference>
<proteinExistence type="predicted"/>
<accession>K0YL17</accession>
<dbReference type="GO" id="GO:0050661">
    <property type="term" value="F:NADP binding"/>
    <property type="evidence" value="ECO:0007669"/>
    <property type="project" value="InterPro"/>
</dbReference>
<comment type="caution">
    <text evidence="2">The sequence shown here is derived from an EMBL/GenBank/DDBJ whole genome shotgun (WGS) entry which is preliminary data.</text>
</comment>
<dbReference type="Pfam" id="PF05201">
    <property type="entry name" value="GlutR_N"/>
    <property type="match status" value="1"/>
</dbReference>
<dbReference type="PANTHER" id="PTHR43013:SF1">
    <property type="entry name" value="GLUTAMYL-TRNA REDUCTASE"/>
    <property type="match status" value="1"/>
</dbReference>
<dbReference type="PANTHER" id="PTHR43013">
    <property type="entry name" value="GLUTAMYL-TRNA REDUCTASE"/>
    <property type="match status" value="1"/>
</dbReference>
<dbReference type="HOGENOM" id="CLU_865725_0_0_11"/>
<feature type="domain" description="Glutamyl-tRNA reductase N-terminal" evidence="1">
    <location>
        <begin position="27"/>
        <end position="147"/>
    </location>
</feature>
<evidence type="ECO:0000313" key="2">
    <source>
        <dbReference type="EMBL" id="EJZ84186.1"/>
    </source>
</evidence>
<keyword evidence="3" id="KW-1185">Reference proteome</keyword>
<organism evidence="2 3">
    <name type="scientific">Slackia piriformis YIT 12062</name>
    <dbReference type="NCBI Taxonomy" id="742818"/>
    <lineage>
        <taxon>Bacteria</taxon>
        <taxon>Bacillati</taxon>
        <taxon>Actinomycetota</taxon>
        <taxon>Coriobacteriia</taxon>
        <taxon>Eggerthellales</taxon>
        <taxon>Eggerthellaceae</taxon>
        <taxon>Slackia</taxon>
    </lineage>
</organism>
<dbReference type="PATRIC" id="fig|742818.3.peg.542"/>
<dbReference type="AlphaFoldDB" id="K0YL17"/>